<dbReference type="Gene3D" id="2.40.70.10">
    <property type="entry name" value="Acid Proteases"/>
    <property type="match status" value="1"/>
</dbReference>
<keyword evidence="1" id="KW-1133">Transmembrane helix</keyword>
<reference evidence="2 3" key="1">
    <citation type="submission" date="2014-09" db="EMBL/GenBank/DDBJ databases">
        <title>Genome sequencing of Methyloceanibacter caenitepidi Gela4.</title>
        <authorList>
            <person name="Takeuchi M."/>
            <person name="Susumu S."/>
            <person name="Kamagata Y."/>
            <person name="Oshima K."/>
            <person name="Hattori M."/>
            <person name="Iwasaki W."/>
        </authorList>
    </citation>
    <scope>NUCLEOTIDE SEQUENCE [LARGE SCALE GENOMIC DNA]</scope>
    <source>
        <strain evidence="2 3">Gela4</strain>
    </source>
</reference>
<dbReference type="STRING" id="1384459.GL4_2524"/>
<dbReference type="PROSITE" id="PS00141">
    <property type="entry name" value="ASP_PROTEASE"/>
    <property type="match status" value="1"/>
</dbReference>
<accession>A0A0A8K4U9</accession>
<gene>
    <name evidence="2" type="ORF">GL4_2524</name>
</gene>
<keyword evidence="1" id="KW-0472">Membrane</keyword>
<name>A0A0A8K4U9_9HYPH</name>
<keyword evidence="3" id="KW-1185">Reference proteome</keyword>
<dbReference type="InterPro" id="IPR001969">
    <property type="entry name" value="Aspartic_peptidase_AS"/>
</dbReference>
<sequence>MTTWVALFVLALGGMLLVGNDSGMIAGVDETTFGYGVFLLALLIYLGGGLLGRYGGGAATVARDAVTWLALGLGLVTLYAYKDDLTPIAARVVGELLPGTAMTVETSTGGLTEVKLRKRLNGHFTANVEINGEPVSMIVDTGASSIVLTPEDARAAGIDVEEMTFRVPVLTANGRTMAARVWLDDVSVGPLDRTRVEALIAQPGALSQSLLGMSFLSRLRSYEFSGDYLTLRG</sequence>
<dbReference type="GO" id="GO:0006508">
    <property type="term" value="P:proteolysis"/>
    <property type="evidence" value="ECO:0007669"/>
    <property type="project" value="InterPro"/>
</dbReference>
<protein>
    <recommendedName>
        <fullName evidence="4">CblY, a non-orthologous displasment for Alpha-ribazole-5'-phosphate phosphatase</fullName>
    </recommendedName>
</protein>
<evidence type="ECO:0000313" key="3">
    <source>
        <dbReference type="Proteomes" id="UP000031643"/>
    </source>
</evidence>
<dbReference type="RefSeq" id="WP_052464454.1">
    <property type="nucleotide sequence ID" value="NZ_AP014648.1"/>
</dbReference>
<dbReference type="GO" id="GO:0004190">
    <property type="term" value="F:aspartic-type endopeptidase activity"/>
    <property type="evidence" value="ECO:0007669"/>
    <property type="project" value="InterPro"/>
</dbReference>
<proteinExistence type="predicted"/>
<feature type="transmembrane region" description="Helical" evidence="1">
    <location>
        <begin position="65"/>
        <end position="81"/>
    </location>
</feature>
<dbReference type="NCBIfam" id="TIGR02281">
    <property type="entry name" value="clan_AA_DTGA"/>
    <property type="match status" value="1"/>
</dbReference>
<dbReference type="AlphaFoldDB" id="A0A0A8K4U9"/>
<dbReference type="SUPFAM" id="SSF50630">
    <property type="entry name" value="Acid proteases"/>
    <property type="match status" value="1"/>
</dbReference>
<dbReference type="CDD" id="cd05483">
    <property type="entry name" value="retropepsin_like_bacteria"/>
    <property type="match status" value="1"/>
</dbReference>
<evidence type="ECO:0008006" key="4">
    <source>
        <dbReference type="Google" id="ProtNLM"/>
    </source>
</evidence>
<dbReference type="InterPro" id="IPR011969">
    <property type="entry name" value="Clan_AA_Asp_peptidase_C"/>
</dbReference>
<evidence type="ECO:0000256" key="1">
    <source>
        <dbReference type="SAM" id="Phobius"/>
    </source>
</evidence>
<dbReference type="Proteomes" id="UP000031643">
    <property type="component" value="Chromosome"/>
</dbReference>
<dbReference type="InterPro" id="IPR034122">
    <property type="entry name" value="Retropepsin-like_bacterial"/>
</dbReference>
<dbReference type="HOGENOM" id="CLU_099411_0_1_5"/>
<organism evidence="2 3">
    <name type="scientific">Methyloceanibacter caenitepidi</name>
    <dbReference type="NCBI Taxonomy" id="1384459"/>
    <lineage>
        <taxon>Bacteria</taxon>
        <taxon>Pseudomonadati</taxon>
        <taxon>Pseudomonadota</taxon>
        <taxon>Alphaproteobacteria</taxon>
        <taxon>Hyphomicrobiales</taxon>
        <taxon>Hyphomicrobiaceae</taxon>
        <taxon>Methyloceanibacter</taxon>
    </lineage>
</organism>
<dbReference type="EMBL" id="AP014648">
    <property type="protein sequence ID" value="BAQ17958.1"/>
    <property type="molecule type" value="Genomic_DNA"/>
</dbReference>
<dbReference type="KEGG" id="mcg:GL4_2524"/>
<dbReference type="Pfam" id="PF13975">
    <property type="entry name" value="gag-asp_proteas"/>
    <property type="match status" value="1"/>
</dbReference>
<feature type="transmembrane region" description="Helical" evidence="1">
    <location>
        <begin position="33"/>
        <end position="53"/>
    </location>
</feature>
<dbReference type="OrthoDB" id="7595324at2"/>
<evidence type="ECO:0000313" key="2">
    <source>
        <dbReference type="EMBL" id="BAQ17958.1"/>
    </source>
</evidence>
<keyword evidence="1" id="KW-0812">Transmembrane</keyword>
<dbReference type="InterPro" id="IPR021109">
    <property type="entry name" value="Peptidase_aspartic_dom_sf"/>
</dbReference>